<dbReference type="UniPathway" id="UPA00989"/>
<dbReference type="GO" id="GO:0008176">
    <property type="term" value="F:tRNA (guanine(46)-N7)-methyltransferase activity"/>
    <property type="evidence" value="ECO:0007669"/>
    <property type="project" value="UniProtKB-UniRule"/>
</dbReference>
<proteinExistence type="inferred from homology"/>
<organism evidence="8 9">
    <name type="scientific">Fusobacterium necrophorum subsp. funduliforme B35</name>
    <dbReference type="NCBI Taxonomy" id="1226633"/>
    <lineage>
        <taxon>Bacteria</taxon>
        <taxon>Fusobacteriati</taxon>
        <taxon>Fusobacteriota</taxon>
        <taxon>Fusobacteriia</taxon>
        <taxon>Fusobacteriales</taxon>
        <taxon>Fusobacteriaceae</taxon>
        <taxon>Fusobacterium</taxon>
    </lineage>
</organism>
<feature type="binding site" evidence="7">
    <location>
        <position position="64"/>
    </location>
    <ligand>
        <name>S-adenosyl-L-methionine</name>
        <dbReference type="ChEBI" id="CHEBI:59789"/>
    </ligand>
</feature>
<dbReference type="InterPro" id="IPR055361">
    <property type="entry name" value="tRNA_methyltr_TrmB_bact"/>
</dbReference>
<evidence type="ECO:0000313" key="8">
    <source>
        <dbReference type="EMBL" id="KID49759.1"/>
    </source>
</evidence>
<dbReference type="PATRIC" id="fig|1226633.4.peg.600"/>
<dbReference type="RefSeq" id="WP_005959252.1">
    <property type="nucleotide sequence ID" value="NZ_AOJP01000010.1"/>
</dbReference>
<comment type="catalytic activity">
    <reaction evidence="1 7">
        <text>guanosine(46) in tRNA + S-adenosyl-L-methionine = N(7)-methylguanosine(46) in tRNA + S-adenosyl-L-homocysteine</text>
        <dbReference type="Rhea" id="RHEA:42708"/>
        <dbReference type="Rhea" id="RHEA-COMP:10188"/>
        <dbReference type="Rhea" id="RHEA-COMP:10189"/>
        <dbReference type="ChEBI" id="CHEBI:57856"/>
        <dbReference type="ChEBI" id="CHEBI:59789"/>
        <dbReference type="ChEBI" id="CHEBI:74269"/>
        <dbReference type="ChEBI" id="CHEBI:74480"/>
        <dbReference type="EC" id="2.1.1.33"/>
    </reaction>
</comment>
<evidence type="ECO:0000256" key="7">
    <source>
        <dbReference type="HAMAP-Rule" id="MF_01057"/>
    </source>
</evidence>
<comment type="similarity">
    <text evidence="7">Belongs to the class I-like SAM-binding methyltransferase superfamily. TrmB family.</text>
</comment>
<evidence type="ECO:0000256" key="4">
    <source>
        <dbReference type="ARBA" id="ARBA00022679"/>
    </source>
</evidence>
<dbReference type="HAMAP" id="MF_01057">
    <property type="entry name" value="tRNA_methyltr_TrmB"/>
    <property type="match status" value="1"/>
</dbReference>
<dbReference type="Gene3D" id="3.40.50.150">
    <property type="entry name" value="Vaccinia Virus protein VP39"/>
    <property type="match status" value="1"/>
</dbReference>
<reference evidence="8 9" key="1">
    <citation type="submission" date="2013-08" db="EMBL/GenBank/DDBJ databases">
        <title>An opportunistic ruminal bacterium that causes liver abscesses in cattle.</title>
        <authorList>
            <person name="Benahmed F.H."/>
            <person name="Rasmussen M."/>
            <person name="Harbottle H."/>
            <person name="Soppet D."/>
            <person name="Nagaraja T.G."/>
            <person name="Davidson M."/>
        </authorList>
    </citation>
    <scope>NUCLEOTIDE SEQUENCE [LARGE SCALE GENOMIC DNA]</scope>
    <source>
        <strain evidence="8 9">B35</strain>
    </source>
</reference>
<evidence type="ECO:0000313" key="9">
    <source>
        <dbReference type="Proteomes" id="UP000031184"/>
    </source>
</evidence>
<feature type="binding site" evidence="7">
    <location>
        <begin position="211"/>
        <end position="214"/>
    </location>
    <ligand>
        <name>substrate</name>
    </ligand>
</feature>
<dbReference type="InterPro" id="IPR029063">
    <property type="entry name" value="SAM-dependent_MTases_sf"/>
</dbReference>
<dbReference type="NCBIfam" id="TIGR00091">
    <property type="entry name" value="tRNA (guanosine(46)-N7)-methyltransferase TrmB"/>
    <property type="match status" value="1"/>
</dbReference>
<dbReference type="SUPFAM" id="SSF53335">
    <property type="entry name" value="S-adenosyl-L-methionine-dependent methyltransferases"/>
    <property type="match status" value="1"/>
</dbReference>
<dbReference type="AlphaFoldDB" id="A0A017H3J5"/>
<dbReference type="OrthoDB" id="9789797at2"/>
<sequence>MEHKEKEIEELWSYFFKKPRNNYNPYMLRLLDFPDYILFKKKMMNDYKGKWKEFFKNENPIYLEIGTGSGNFTKEIAKRHPERNFIGLELRFKRLCLAASKCQKESLNNVVFLRRRGEELSEFLGKEELSGLYINFPDPWEGNEKNRMIQEKLFSSLDSILKVGGVLFFKTDHDQYYQDVLALVGSLEHYQVIYHTSDLHQSEKAENNIKTEFEHLFLYKHNKNINYIEIQKVK</sequence>
<keyword evidence="4 7" id="KW-0808">Transferase</keyword>
<dbReference type="GeneID" id="75075630"/>
<name>A0A017H3J5_9FUSO</name>
<evidence type="ECO:0000256" key="3">
    <source>
        <dbReference type="ARBA" id="ARBA00022603"/>
    </source>
</evidence>
<dbReference type="Pfam" id="PF02390">
    <property type="entry name" value="Methyltransf_4"/>
    <property type="match status" value="1"/>
</dbReference>
<comment type="function">
    <text evidence="2 7">Catalyzes the formation of N(7)-methylguanine at position 46 (m7G46) in tRNA.</text>
</comment>
<dbReference type="PANTHER" id="PTHR23417">
    <property type="entry name" value="3-DEOXY-D-MANNO-OCTULOSONIC-ACID TRANSFERASE/TRNA GUANINE-N 7 - -METHYLTRANSFERASE"/>
    <property type="match status" value="1"/>
</dbReference>
<accession>A0A017H3J5</accession>
<protein>
    <recommendedName>
        <fullName evidence="7">tRNA (guanine-N(7)-)-methyltransferase</fullName>
        <ecNumber evidence="7">2.1.1.33</ecNumber>
    </recommendedName>
    <alternativeName>
        <fullName evidence="7">tRNA (guanine(46)-N(7))-methyltransferase</fullName>
    </alternativeName>
    <alternativeName>
        <fullName evidence="7">tRNA(m7G46)-methyltransferase</fullName>
    </alternativeName>
</protein>
<gene>
    <name evidence="7" type="primary">trmB</name>
    <name evidence="8" type="ORF">C095_03005</name>
</gene>
<dbReference type="Proteomes" id="UP000031184">
    <property type="component" value="Unassembled WGS sequence"/>
</dbReference>
<comment type="caution">
    <text evidence="8">The sequence shown here is derived from an EMBL/GenBank/DDBJ whole genome shotgun (WGS) entry which is preliminary data.</text>
</comment>
<dbReference type="EMBL" id="AUZI01000011">
    <property type="protein sequence ID" value="KID49759.1"/>
    <property type="molecule type" value="Genomic_DNA"/>
</dbReference>
<feature type="binding site" evidence="7">
    <location>
        <position position="89"/>
    </location>
    <ligand>
        <name>S-adenosyl-L-methionine</name>
        <dbReference type="ChEBI" id="CHEBI:59789"/>
    </ligand>
</feature>
<feature type="binding site" evidence="7">
    <location>
        <position position="172"/>
    </location>
    <ligand>
        <name>substrate</name>
    </ligand>
</feature>
<feature type="binding site" evidence="7">
    <location>
        <position position="138"/>
    </location>
    <ligand>
        <name>S-adenosyl-L-methionine</name>
        <dbReference type="ChEBI" id="CHEBI:59789"/>
    </ligand>
</feature>
<dbReference type="InterPro" id="IPR003358">
    <property type="entry name" value="tRNA_(Gua-N-7)_MeTrfase_Trmb"/>
</dbReference>
<dbReference type="GO" id="GO:0043527">
    <property type="term" value="C:tRNA methyltransferase complex"/>
    <property type="evidence" value="ECO:0007669"/>
    <property type="project" value="TreeGrafter"/>
</dbReference>
<dbReference type="CDD" id="cd02440">
    <property type="entry name" value="AdoMet_MTases"/>
    <property type="match status" value="1"/>
</dbReference>
<dbReference type="EC" id="2.1.1.33" evidence="7"/>
<evidence type="ECO:0000256" key="1">
    <source>
        <dbReference type="ARBA" id="ARBA00000142"/>
    </source>
</evidence>
<dbReference type="PROSITE" id="PS51625">
    <property type="entry name" value="SAM_MT_TRMB"/>
    <property type="match status" value="1"/>
</dbReference>
<dbReference type="NCBIfam" id="NF001080">
    <property type="entry name" value="PRK00121.2-2"/>
    <property type="match status" value="1"/>
</dbReference>
<comment type="caution">
    <text evidence="7">Lacks conserved residue(s) required for the propagation of feature annotation.</text>
</comment>
<keyword evidence="5 7" id="KW-0949">S-adenosyl-L-methionine</keyword>
<keyword evidence="6 7" id="KW-0819">tRNA processing</keyword>
<dbReference type="PANTHER" id="PTHR23417:SF14">
    <property type="entry name" value="PENTACOTRIPEPTIDE-REPEAT REGION OF PRORP DOMAIN-CONTAINING PROTEIN"/>
    <property type="match status" value="1"/>
</dbReference>
<evidence type="ECO:0000256" key="2">
    <source>
        <dbReference type="ARBA" id="ARBA00003015"/>
    </source>
</evidence>
<comment type="pathway">
    <text evidence="7">tRNA modification; N(7)-methylguanine-tRNA biosynthesis.</text>
</comment>
<evidence type="ECO:0000256" key="6">
    <source>
        <dbReference type="ARBA" id="ARBA00022694"/>
    </source>
</evidence>
<evidence type="ECO:0000256" key="5">
    <source>
        <dbReference type="ARBA" id="ARBA00022691"/>
    </source>
</evidence>
<keyword evidence="3 7" id="KW-0489">Methyltransferase</keyword>